<protein>
    <submittedName>
        <fullName evidence="1">Uncharacterized protein</fullName>
    </submittedName>
</protein>
<dbReference type="Proteomes" id="UP000215694">
    <property type="component" value="Unassembled WGS sequence"/>
</dbReference>
<evidence type="ECO:0000313" key="1">
    <source>
        <dbReference type="EMBL" id="RDY27860.1"/>
    </source>
</evidence>
<dbReference type="EMBL" id="NOJY02000010">
    <property type="protein sequence ID" value="RDY27860.1"/>
    <property type="molecule type" value="Genomic_DNA"/>
</dbReference>
<comment type="caution">
    <text evidence="1">The sequence shown here is derived from an EMBL/GenBank/DDBJ whole genome shotgun (WGS) entry which is preliminary data.</text>
</comment>
<gene>
    <name evidence="1" type="ORF">CHL78_007605</name>
</gene>
<evidence type="ECO:0000313" key="2">
    <source>
        <dbReference type="Proteomes" id="UP000215694"/>
    </source>
</evidence>
<proteinExistence type="predicted"/>
<accession>A0A371J4Z3</accession>
<keyword evidence="2" id="KW-1185">Reference proteome</keyword>
<name>A0A371J4Z3_9FIRM</name>
<organism evidence="1 2">
    <name type="scientific">Romboutsia weinsteinii</name>
    <dbReference type="NCBI Taxonomy" id="2020949"/>
    <lineage>
        <taxon>Bacteria</taxon>
        <taxon>Bacillati</taxon>
        <taxon>Bacillota</taxon>
        <taxon>Clostridia</taxon>
        <taxon>Peptostreptococcales</taxon>
        <taxon>Peptostreptococcaceae</taxon>
        <taxon>Romboutsia</taxon>
    </lineage>
</organism>
<reference evidence="1 2" key="1">
    <citation type="journal article" date="2017" name="Genome Announc.">
        <title>Draft Genome Sequence of Romboutsia weinsteinii sp. nov. Strain CCRI-19649(T) Isolated from Surface Water.</title>
        <authorList>
            <person name="Maheux A.F."/>
            <person name="Boudreau D.K."/>
            <person name="Berube E."/>
            <person name="Boissinot M."/>
            <person name="Cantin P."/>
            <person name="Raymond F."/>
            <person name="Corbeil J."/>
            <person name="Omar R.F."/>
            <person name="Bergeron M.G."/>
        </authorList>
    </citation>
    <scope>NUCLEOTIDE SEQUENCE [LARGE SCALE GENOMIC DNA]</scope>
    <source>
        <strain evidence="1 2">CCRI-19649</strain>
    </source>
</reference>
<dbReference type="AlphaFoldDB" id="A0A371J4Z3"/>
<sequence length="78" mass="9015">MDANGIKVGFLAYNEWNSNYNNEFLESIKNDIKEIKKEASLVVMGAHPHVLPGFESYPNLDGEEKIITYSEPFKRYIF</sequence>
<dbReference type="OrthoDB" id="9810906at2"/>